<dbReference type="InterPro" id="IPR050764">
    <property type="entry name" value="CbbQ/NirQ/NorQ/GpvN"/>
</dbReference>
<keyword evidence="3" id="KW-1185">Reference proteome</keyword>
<dbReference type="InterPro" id="IPR027417">
    <property type="entry name" value="P-loop_NTPase"/>
</dbReference>
<dbReference type="InterPro" id="IPR003593">
    <property type="entry name" value="AAA+_ATPase"/>
</dbReference>
<dbReference type="Pfam" id="PF07728">
    <property type="entry name" value="AAA_5"/>
    <property type="match status" value="1"/>
</dbReference>
<dbReference type="Proteomes" id="UP000830158">
    <property type="component" value="Chromosome"/>
</dbReference>
<dbReference type="PANTHER" id="PTHR42759">
    <property type="entry name" value="MOXR FAMILY PROTEIN"/>
    <property type="match status" value="1"/>
</dbReference>
<reference evidence="2" key="1">
    <citation type="submission" date="2022-01" db="EMBL/GenBank/DDBJ databases">
        <title>PSI-footprinting approach for the identification of protein synthesis inhibitor producers.</title>
        <authorList>
            <person name="Handel F."/>
            <person name="Kulik A."/>
            <person name="Wex K.W."/>
            <person name="Berscheid A."/>
            <person name="Saur J.S."/>
            <person name="Winkler A."/>
            <person name="Wibberg D."/>
            <person name="Kalinowski J."/>
            <person name="Broetz-Oesterhelt H."/>
            <person name="Mast Y."/>
        </authorList>
    </citation>
    <scope>NUCLEOTIDE SEQUENCE</scope>
    <source>
        <strain evidence="2">KNN 49.3e</strain>
    </source>
</reference>
<proteinExistence type="predicted"/>
<name>A0ABY4P3D2_9PSEU</name>
<dbReference type="SUPFAM" id="SSF52540">
    <property type="entry name" value="P-loop containing nucleoside triphosphate hydrolases"/>
    <property type="match status" value="1"/>
</dbReference>
<organism evidence="2 3">
    <name type="scientific">Amycolatopsis thermalba</name>
    <dbReference type="NCBI Taxonomy" id="944492"/>
    <lineage>
        <taxon>Bacteria</taxon>
        <taxon>Bacillati</taxon>
        <taxon>Actinomycetota</taxon>
        <taxon>Actinomycetes</taxon>
        <taxon>Pseudonocardiales</taxon>
        <taxon>Pseudonocardiaceae</taxon>
        <taxon>Amycolatopsis</taxon>
    </lineage>
</organism>
<dbReference type="EMBL" id="CP091196">
    <property type="protein sequence ID" value="UQS26723.1"/>
    <property type="molecule type" value="Genomic_DNA"/>
</dbReference>
<dbReference type="RefSeq" id="WP_094004070.1">
    <property type="nucleotide sequence ID" value="NZ_CP091196.1"/>
</dbReference>
<sequence length="289" mass="32236">MKVNSPEELATELDRVGYLADEGVATAAFLALRMQRPLFCEGEPGTGKTSLAVSLSEALGLPLVRLQCHEGIDAAQALYEWDFPRQLLHLRALEAGSEHLDVDAAEQSLFTERFLLARPLLRALKESPCVLLVDEIDRADDEFEAFLLQLLDENAVTIPEFGEIRAARPPLVLLTSNRTREVHDALKRRCLYHWLEHPDLAREVAILRRRLPGVGERLATQVAAAVRRLRELELLKPPGIAESLDWAQALLTLNRSELDAEAAARTLGAVLKYSEDLDRVRAKLDTVLS</sequence>
<dbReference type="CDD" id="cd00009">
    <property type="entry name" value="AAA"/>
    <property type="match status" value="1"/>
</dbReference>
<protein>
    <submittedName>
        <fullName evidence="2">MoxR family ATPase</fullName>
    </submittedName>
</protein>
<evidence type="ECO:0000313" key="3">
    <source>
        <dbReference type="Proteomes" id="UP000830158"/>
    </source>
</evidence>
<gene>
    <name evidence="2" type="ORF">L1857_29915</name>
</gene>
<dbReference type="SMART" id="SM00382">
    <property type="entry name" value="AAA"/>
    <property type="match status" value="1"/>
</dbReference>
<dbReference type="Gene3D" id="3.40.50.300">
    <property type="entry name" value="P-loop containing nucleotide triphosphate hydrolases"/>
    <property type="match status" value="1"/>
</dbReference>
<evidence type="ECO:0000259" key="1">
    <source>
        <dbReference type="SMART" id="SM00382"/>
    </source>
</evidence>
<dbReference type="InterPro" id="IPR011704">
    <property type="entry name" value="ATPase_dyneun-rel_AAA"/>
</dbReference>
<feature type="domain" description="AAA+ ATPase" evidence="1">
    <location>
        <begin position="33"/>
        <end position="217"/>
    </location>
</feature>
<dbReference type="PANTHER" id="PTHR42759:SF1">
    <property type="entry name" value="MAGNESIUM-CHELATASE SUBUNIT CHLD"/>
    <property type="match status" value="1"/>
</dbReference>
<evidence type="ECO:0000313" key="2">
    <source>
        <dbReference type="EMBL" id="UQS26723.1"/>
    </source>
</evidence>
<accession>A0ABY4P3D2</accession>